<evidence type="ECO:0000259" key="3">
    <source>
        <dbReference type="PROSITE" id="PS50011"/>
    </source>
</evidence>
<evidence type="ECO:0000313" key="5">
    <source>
        <dbReference type="Proteomes" id="UP001295423"/>
    </source>
</evidence>
<feature type="region of interest" description="Disordered" evidence="1">
    <location>
        <begin position="99"/>
        <end position="121"/>
    </location>
</feature>
<dbReference type="SUPFAM" id="SSF56112">
    <property type="entry name" value="Protein kinase-like (PK-like)"/>
    <property type="match status" value="1"/>
</dbReference>
<accession>A0AAD2PWL4</accession>
<dbReference type="PROSITE" id="PS50011">
    <property type="entry name" value="PROTEIN_KINASE_DOM"/>
    <property type="match status" value="1"/>
</dbReference>
<dbReference type="EMBL" id="CAKOGP040002091">
    <property type="protein sequence ID" value="CAJ1961543.1"/>
    <property type="molecule type" value="Genomic_DNA"/>
</dbReference>
<dbReference type="PANTHER" id="PTHR23257:SF706">
    <property type="entry name" value="PROTO-ONCOGENE SERINE_THREONINE-PROTEIN KINASE MOS"/>
    <property type="match status" value="1"/>
</dbReference>
<dbReference type="GO" id="GO:0005737">
    <property type="term" value="C:cytoplasm"/>
    <property type="evidence" value="ECO:0007669"/>
    <property type="project" value="TreeGrafter"/>
</dbReference>
<proteinExistence type="predicted"/>
<dbReference type="GO" id="GO:0004672">
    <property type="term" value="F:protein kinase activity"/>
    <property type="evidence" value="ECO:0007669"/>
    <property type="project" value="InterPro"/>
</dbReference>
<evidence type="ECO:0000256" key="1">
    <source>
        <dbReference type="SAM" id="MobiDB-lite"/>
    </source>
</evidence>
<dbReference type="AlphaFoldDB" id="A0AAD2PWL4"/>
<dbReference type="InterPro" id="IPR050167">
    <property type="entry name" value="Ser_Thr_protein_kinase"/>
</dbReference>
<dbReference type="GO" id="GO:0005524">
    <property type="term" value="F:ATP binding"/>
    <property type="evidence" value="ECO:0007669"/>
    <property type="project" value="InterPro"/>
</dbReference>
<dbReference type="Proteomes" id="UP001295423">
    <property type="component" value="Unassembled WGS sequence"/>
</dbReference>
<organism evidence="4 5">
    <name type="scientific">Cylindrotheca closterium</name>
    <dbReference type="NCBI Taxonomy" id="2856"/>
    <lineage>
        <taxon>Eukaryota</taxon>
        <taxon>Sar</taxon>
        <taxon>Stramenopiles</taxon>
        <taxon>Ochrophyta</taxon>
        <taxon>Bacillariophyta</taxon>
        <taxon>Bacillariophyceae</taxon>
        <taxon>Bacillariophycidae</taxon>
        <taxon>Bacillariales</taxon>
        <taxon>Bacillariaceae</taxon>
        <taxon>Cylindrotheca</taxon>
    </lineage>
</organism>
<dbReference type="InterPro" id="IPR011009">
    <property type="entry name" value="Kinase-like_dom_sf"/>
</dbReference>
<dbReference type="Gene3D" id="1.10.510.10">
    <property type="entry name" value="Transferase(Phosphotransferase) domain 1"/>
    <property type="match status" value="1"/>
</dbReference>
<reference evidence="4" key="1">
    <citation type="submission" date="2023-08" db="EMBL/GenBank/DDBJ databases">
        <authorList>
            <person name="Audoor S."/>
            <person name="Bilcke G."/>
        </authorList>
    </citation>
    <scope>NUCLEOTIDE SEQUENCE</scope>
</reference>
<feature type="domain" description="Protein kinase" evidence="3">
    <location>
        <begin position="183"/>
        <end position="487"/>
    </location>
</feature>
<evidence type="ECO:0000313" key="4">
    <source>
        <dbReference type="EMBL" id="CAJ1961543.1"/>
    </source>
</evidence>
<comment type="caution">
    <text evidence="4">The sequence shown here is derived from an EMBL/GenBank/DDBJ whole genome shotgun (WGS) entry which is preliminary data.</text>
</comment>
<feature type="signal peptide" evidence="2">
    <location>
        <begin position="1"/>
        <end position="15"/>
    </location>
</feature>
<dbReference type="GO" id="GO:0007165">
    <property type="term" value="P:signal transduction"/>
    <property type="evidence" value="ECO:0007669"/>
    <property type="project" value="TreeGrafter"/>
</dbReference>
<dbReference type="InterPro" id="IPR000719">
    <property type="entry name" value="Prot_kinase_dom"/>
</dbReference>
<keyword evidence="5" id="KW-1185">Reference proteome</keyword>
<feature type="chain" id="PRO_5042210623" description="Protein kinase domain-containing protein" evidence="2">
    <location>
        <begin position="16"/>
        <end position="503"/>
    </location>
</feature>
<dbReference type="Pfam" id="PF07714">
    <property type="entry name" value="PK_Tyr_Ser-Thr"/>
    <property type="match status" value="1"/>
</dbReference>
<sequence length="503" mass="57204">MKGKVFWVMFVLVQAGYLLNFERNSGNFVINHSGGRKYAAAPESALNGRIPNRDLPTILTDDNTEIPYRESSVATEGGLGTRSQKNIKFPRVVILSETSQSDEGSSPDYNRRSSIDDDSADAPQVLEASWSRSQDDADASPPISNPIYDFEREWFDSCVPDIHHPIRPTCNSVHELDAASNDFIDMVLSMDGNWRAVLRIDDQAILKVLHLHREFDDESYQKHEMDNAVMEHLAGSPYVVSSFGFCGQSVITPFARKTGKAVAKDKTLRKIERLKLARNLARGLAELHAMQRIDFDDPLRNSSKETNSVRRTISKTPMYFAHHDINIANTISIQEKSIQWNDFNLGIYSKHSRENAEKACKIPIRYSGELWRSPEEIRNSTHGVLETVQPCDVYSLGNILYHILTKHQPWTHLEDPPEPELLYVAQQKIEGKLPTLPEQYMPKYMELKVIWKATKACFRLDPAMRPTALQLADALQTACDWSQDERIKSKIKNVDIDKLFAFP</sequence>
<dbReference type="PANTHER" id="PTHR23257">
    <property type="entry name" value="SERINE-THREONINE PROTEIN KINASE"/>
    <property type="match status" value="1"/>
</dbReference>
<keyword evidence="2" id="KW-0732">Signal</keyword>
<gene>
    <name evidence="4" type="ORF">CYCCA115_LOCUS19249</name>
</gene>
<dbReference type="InterPro" id="IPR001245">
    <property type="entry name" value="Ser-Thr/Tyr_kinase_cat_dom"/>
</dbReference>
<name>A0AAD2PWL4_9STRA</name>
<protein>
    <recommendedName>
        <fullName evidence="3">Protein kinase domain-containing protein</fullName>
    </recommendedName>
</protein>
<feature type="compositionally biased region" description="Polar residues" evidence="1">
    <location>
        <begin position="99"/>
        <end position="108"/>
    </location>
</feature>
<evidence type="ECO:0000256" key="2">
    <source>
        <dbReference type="SAM" id="SignalP"/>
    </source>
</evidence>